<sequence length="110" mass="12341">MSKRSLSGPVARDRSARQCVIHTVKSYTEIPLGEDDGMSAGTNIDENGSQREEPVGRRVYVGFGTIWGNVLLVMWFRKVLLLKLIVMLEHQHASEYKTMDKSLTDIGFGN</sequence>
<protein>
    <submittedName>
        <fullName evidence="3">Uncharacterized protein</fullName>
    </submittedName>
</protein>
<evidence type="ECO:0000313" key="4">
    <source>
        <dbReference type="Proteomes" id="UP000886998"/>
    </source>
</evidence>
<keyword evidence="2" id="KW-1133">Transmembrane helix</keyword>
<dbReference type="AlphaFoldDB" id="A0A8X6YCS3"/>
<name>A0A8X6YCS3_9ARAC</name>
<evidence type="ECO:0000256" key="1">
    <source>
        <dbReference type="SAM" id="MobiDB-lite"/>
    </source>
</evidence>
<keyword evidence="4" id="KW-1185">Reference proteome</keyword>
<gene>
    <name evidence="3" type="ORF">TNIN_120711</name>
</gene>
<dbReference type="OrthoDB" id="10564718at2759"/>
<feature type="region of interest" description="Disordered" evidence="1">
    <location>
        <begin position="32"/>
        <end position="51"/>
    </location>
</feature>
<evidence type="ECO:0000256" key="2">
    <source>
        <dbReference type="SAM" id="Phobius"/>
    </source>
</evidence>
<dbReference type="EMBL" id="BMAV01018298">
    <property type="protein sequence ID" value="GFY70496.1"/>
    <property type="molecule type" value="Genomic_DNA"/>
</dbReference>
<comment type="caution">
    <text evidence="3">The sequence shown here is derived from an EMBL/GenBank/DDBJ whole genome shotgun (WGS) entry which is preliminary data.</text>
</comment>
<accession>A0A8X6YCS3</accession>
<keyword evidence="2" id="KW-0472">Membrane</keyword>
<proteinExistence type="predicted"/>
<evidence type="ECO:0000313" key="3">
    <source>
        <dbReference type="EMBL" id="GFY70496.1"/>
    </source>
</evidence>
<feature type="transmembrane region" description="Helical" evidence="2">
    <location>
        <begin position="59"/>
        <end position="76"/>
    </location>
</feature>
<reference evidence="3" key="1">
    <citation type="submission" date="2020-08" db="EMBL/GenBank/DDBJ databases">
        <title>Multicomponent nature underlies the extraordinary mechanical properties of spider dragline silk.</title>
        <authorList>
            <person name="Kono N."/>
            <person name="Nakamura H."/>
            <person name="Mori M."/>
            <person name="Yoshida Y."/>
            <person name="Ohtoshi R."/>
            <person name="Malay A.D."/>
            <person name="Moran D.A.P."/>
            <person name="Tomita M."/>
            <person name="Numata K."/>
            <person name="Arakawa K."/>
        </authorList>
    </citation>
    <scope>NUCLEOTIDE SEQUENCE</scope>
</reference>
<dbReference type="Proteomes" id="UP000886998">
    <property type="component" value="Unassembled WGS sequence"/>
</dbReference>
<keyword evidence="2" id="KW-0812">Transmembrane</keyword>
<organism evidence="3 4">
    <name type="scientific">Trichonephila inaurata madagascariensis</name>
    <dbReference type="NCBI Taxonomy" id="2747483"/>
    <lineage>
        <taxon>Eukaryota</taxon>
        <taxon>Metazoa</taxon>
        <taxon>Ecdysozoa</taxon>
        <taxon>Arthropoda</taxon>
        <taxon>Chelicerata</taxon>
        <taxon>Arachnida</taxon>
        <taxon>Araneae</taxon>
        <taxon>Araneomorphae</taxon>
        <taxon>Entelegynae</taxon>
        <taxon>Araneoidea</taxon>
        <taxon>Nephilidae</taxon>
        <taxon>Trichonephila</taxon>
        <taxon>Trichonephila inaurata</taxon>
    </lineage>
</organism>